<evidence type="ECO:0000256" key="1">
    <source>
        <dbReference type="ARBA" id="ARBA00029464"/>
    </source>
</evidence>
<dbReference type="InterPro" id="IPR029058">
    <property type="entry name" value="AB_hydrolase_fold"/>
</dbReference>
<protein>
    <submittedName>
        <fullName evidence="3">Alpha/beta hydrolase fold protein</fullName>
    </submittedName>
</protein>
<dbReference type="PANTHER" id="PTHR47751:SF2">
    <property type="entry name" value="DLTD N-TERMINAL DOMAIN PROTEIN (AFU_ORTHOLOGUE AFUA_8G00380)-RELATED"/>
    <property type="match status" value="1"/>
</dbReference>
<organism evidence="3 4">
    <name type="scientific">Tothia fuscella</name>
    <dbReference type="NCBI Taxonomy" id="1048955"/>
    <lineage>
        <taxon>Eukaryota</taxon>
        <taxon>Fungi</taxon>
        <taxon>Dikarya</taxon>
        <taxon>Ascomycota</taxon>
        <taxon>Pezizomycotina</taxon>
        <taxon>Dothideomycetes</taxon>
        <taxon>Pleosporomycetidae</taxon>
        <taxon>Venturiales</taxon>
        <taxon>Cylindrosympodiaceae</taxon>
        <taxon>Tothia</taxon>
    </lineage>
</organism>
<feature type="domain" description="AB hydrolase-1" evidence="2">
    <location>
        <begin position="35"/>
        <end position="273"/>
    </location>
</feature>
<dbReference type="EMBL" id="MU007050">
    <property type="protein sequence ID" value="KAF2429037.1"/>
    <property type="molecule type" value="Genomic_DNA"/>
</dbReference>
<dbReference type="AlphaFoldDB" id="A0A9P4TXP0"/>
<accession>A0A9P4TXP0</accession>
<reference evidence="3" key="1">
    <citation type="journal article" date="2020" name="Stud. Mycol.">
        <title>101 Dothideomycetes genomes: a test case for predicting lifestyles and emergence of pathogens.</title>
        <authorList>
            <person name="Haridas S."/>
            <person name="Albert R."/>
            <person name="Binder M."/>
            <person name="Bloem J."/>
            <person name="Labutti K."/>
            <person name="Salamov A."/>
            <person name="Andreopoulos B."/>
            <person name="Baker S."/>
            <person name="Barry K."/>
            <person name="Bills G."/>
            <person name="Bluhm B."/>
            <person name="Cannon C."/>
            <person name="Castanera R."/>
            <person name="Culley D."/>
            <person name="Daum C."/>
            <person name="Ezra D."/>
            <person name="Gonzalez J."/>
            <person name="Henrissat B."/>
            <person name="Kuo A."/>
            <person name="Liang C."/>
            <person name="Lipzen A."/>
            <person name="Lutzoni F."/>
            <person name="Magnuson J."/>
            <person name="Mondo S."/>
            <person name="Nolan M."/>
            <person name="Ohm R."/>
            <person name="Pangilinan J."/>
            <person name="Park H.-J."/>
            <person name="Ramirez L."/>
            <person name="Alfaro M."/>
            <person name="Sun H."/>
            <person name="Tritt A."/>
            <person name="Yoshinaga Y."/>
            <person name="Zwiers L.-H."/>
            <person name="Turgeon B."/>
            <person name="Goodwin S."/>
            <person name="Spatafora J."/>
            <person name="Crous P."/>
            <person name="Grigoriev I."/>
        </authorList>
    </citation>
    <scope>NUCLEOTIDE SEQUENCE</scope>
    <source>
        <strain evidence="3">CBS 130266</strain>
    </source>
</reference>
<keyword evidence="3" id="KW-0378">Hydrolase</keyword>
<dbReference type="Pfam" id="PF00561">
    <property type="entry name" value="Abhydrolase_1"/>
    <property type="match status" value="1"/>
</dbReference>
<name>A0A9P4TXP0_9PEZI</name>
<dbReference type="OrthoDB" id="2498029at2759"/>
<evidence type="ECO:0000313" key="3">
    <source>
        <dbReference type="EMBL" id="KAF2429037.1"/>
    </source>
</evidence>
<dbReference type="InterPro" id="IPR000073">
    <property type="entry name" value="AB_hydrolase_1"/>
</dbReference>
<dbReference type="PANTHER" id="PTHR47751">
    <property type="entry name" value="SUPERFAMILY HYDROLASE, PUTATIVE (AFU_ORTHOLOGUE AFUA_2G16580)-RELATED"/>
    <property type="match status" value="1"/>
</dbReference>
<dbReference type="InterPro" id="IPR051411">
    <property type="entry name" value="Polyketide_trans_af380"/>
</dbReference>
<sequence>MADQSGEQRSVCFLSGGLTIRGELRLPRNTSKPCPIVLLGHGLGALKEWTLPEVAEAFAKDGIAGLWFDYRNYGDSDGEPRDEVSHYGRLEDWHSAIRYAETLPEIDGKSIGIWGTSLGGRDVLAMASIDPRVKAVVAQTPVIKWTPSLATRMSEYGDDVERYHRELSDDRKKRALGAEPRYLPYVKESGNDAKAEYLGAMGAAELRNYKARISLQSFQSSVLTDVAPLVKLISPRPLLFILAEQDFLPGQREAYDAAEDPKFLVTIEGNHFSPYGNSKKEAIDAAKEWFIEYLIDK</sequence>
<gene>
    <name evidence="3" type="ORF">EJ08DRAFT_305254</name>
</gene>
<dbReference type="GO" id="GO:0016787">
    <property type="term" value="F:hydrolase activity"/>
    <property type="evidence" value="ECO:0007669"/>
    <property type="project" value="UniProtKB-KW"/>
</dbReference>
<dbReference type="Gene3D" id="1.10.10.800">
    <property type="match status" value="1"/>
</dbReference>
<dbReference type="SUPFAM" id="SSF53474">
    <property type="entry name" value="alpha/beta-Hydrolases"/>
    <property type="match status" value="1"/>
</dbReference>
<dbReference type="Gene3D" id="3.40.50.1820">
    <property type="entry name" value="alpha/beta hydrolase"/>
    <property type="match status" value="1"/>
</dbReference>
<evidence type="ECO:0000259" key="2">
    <source>
        <dbReference type="Pfam" id="PF00561"/>
    </source>
</evidence>
<keyword evidence="4" id="KW-1185">Reference proteome</keyword>
<dbReference type="Proteomes" id="UP000800235">
    <property type="component" value="Unassembled WGS sequence"/>
</dbReference>
<proteinExistence type="inferred from homology"/>
<comment type="similarity">
    <text evidence="1">Belongs to the polyketide transferase af380 family.</text>
</comment>
<evidence type="ECO:0000313" key="4">
    <source>
        <dbReference type="Proteomes" id="UP000800235"/>
    </source>
</evidence>
<comment type="caution">
    <text evidence="3">The sequence shown here is derived from an EMBL/GenBank/DDBJ whole genome shotgun (WGS) entry which is preliminary data.</text>
</comment>